<gene>
    <name evidence="1" type="ORF">BaRGS_00023521</name>
</gene>
<proteinExistence type="predicted"/>
<dbReference type="EMBL" id="JACVVK020000197">
    <property type="protein sequence ID" value="KAK7485270.1"/>
    <property type="molecule type" value="Genomic_DNA"/>
</dbReference>
<accession>A0ABD0KEA6</accession>
<evidence type="ECO:0000313" key="2">
    <source>
        <dbReference type="Proteomes" id="UP001519460"/>
    </source>
</evidence>
<sequence length="91" mass="10062">MELPQLQHSNRKVKVRSVTRPFQSCVAIVTQDACLTTLVHLPGSHLVPVKSTADSGHPDVRSTWCEELTESIQRAENPYSLYGVVTVSLDC</sequence>
<evidence type="ECO:0000313" key="1">
    <source>
        <dbReference type="EMBL" id="KAK7485270.1"/>
    </source>
</evidence>
<reference evidence="1 2" key="1">
    <citation type="journal article" date="2023" name="Sci. Data">
        <title>Genome assembly of the Korean intertidal mud-creeper Batillaria attramentaria.</title>
        <authorList>
            <person name="Patra A.K."/>
            <person name="Ho P.T."/>
            <person name="Jun S."/>
            <person name="Lee S.J."/>
            <person name="Kim Y."/>
            <person name="Won Y.J."/>
        </authorList>
    </citation>
    <scope>NUCLEOTIDE SEQUENCE [LARGE SCALE GENOMIC DNA]</scope>
    <source>
        <strain evidence="1">Wonlab-2016</strain>
    </source>
</reference>
<name>A0ABD0KEA6_9CAEN</name>
<comment type="caution">
    <text evidence="1">The sequence shown here is derived from an EMBL/GenBank/DDBJ whole genome shotgun (WGS) entry which is preliminary data.</text>
</comment>
<protein>
    <submittedName>
        <fullName evidence="1">Uncharacterized protein</fullName>
    </submittedName>
</protein>
<dbReference type="Proteomes" id="UP001519460">
    <property type="component" value="Unassembled WGS sequence"/>
</dbReference>
<dbReference type="AlphaFoldDB" id="A0ABD0KEA6"/>
<keyword evidence="2" id="KW-1185">Reference proteome</keyword>
<organism evidence="1 2">
    <name type="scientific">Batillaria attramentaria</name>
    <dbReference type="NCBI Taxonomy" id="370345"/>
    <lineage>
        <taxon>Eukaryota</taxon>
        <taxon>Metazoa</taxon>
        <taxon>Spiralia</taxon>
        <taxon>Lophotrochozoa</taxon>
        <taxon>Mollusca</taxon>
        <taxon>Gastropoda</taxon>
        <taxon>Caenogastropoda</taxon>
        <taxon>Sorbeoconcha</taxon>
        <taxon>Cerithioidea</taxon>
        <taxon>Batillariidae</taxon>
        <taxon>Batillaria</taxon>
    </lineage>
</organism>